<evidence type="ECO:0000313" key="3">
    <source>
        <dbReference type="Proteomes" id="UP000255328"/>
    </source>
</evidence>
<gene>
    <name evidence="2" type="primary">sunS</name>
    <name evidence="2" type="ORF">NCTC10723_01806</name>
</gene>
<evidence type="ECO:0000313" key="2">
    <source>
        <dbReference type="EMBL" id="STO32306.1"/>
    </source>
</evidence>
<dbReference type="InterPro" id="IPR001173">
    <property type="entry name" value="Glyco_trans_2-like"/>
</dbReference>
<dbReference type="AlphaFoldDB" id="A0A377GZG0"/>
<protein>
    <submittedName>
        <fullName evidence="2">SPBc2 prophage-derived glycosyltransferase SunS</fullName>
        <ecNumber evidence="2">2.4.1.-</ecNumber>
    </submittedName>
</protein>
<dbReference type="RefSeq" id="WP_115271309.1">
    <property type="nucleotide sequence ID" value="NZ_UGGU01000003.1"/>
</dbReference>
<dbReference type="PANTHER" id="PTHR43630">
    <property type="entry name" value="POLY-BETA-1,6-N-ACETYL-D-GLUCOSAMINE SYNTHASE"/>
    <property type="match status" value="1"/>
</dbReference>
<reference evidence="2 3" key="1">
    <citation type="submission" date="2018-06" db="EMBL/GenBank/DDBJ databases">
        <authorList>
            <consortium name="Pathogen Informatics"/>
            <person name="Doyle S."/>
        </authorList>
    </citation>
    <scope>NUCLEOTIDE SEQUENCE [LARGE SCALE GENOMIC DNA]</scope>
    <source>
        <strain evidence="2 3">NCTC10723</strain>
    </source>
</reference>
<dbReference type="PANTHER" id="PTHR43630:SF2">
    <property type="entry name" value="GLYCOSYLTRANSFERASE"/>
    <property type="match status" value="1"/>
</dbReference>
<dbReference type="Pfam" id="PF00535">
    <property type="entry name" value="Glycos_transf_2"/>
    <property type="match status" value="1"/>
</dbReference>
<dbReference type="EMBL" id="UGGU01000003">
    <property type="protein sequence ID" value="STO32306.1"/>
    <property type="molecule type" value="Genomic_DNA"/>
</dbReference>
<dbReference type="OrthoDB" id="9815923at2"/>
<dbReference type="InterPro" id="IPR029044">
    <property type="entry name" value="Nucleotide-diphossugar_trans"/>
</dbReference>
<dbReference type="CDD" id="cd02511">
    <property type="entry name" value="Beta4Glucosyltransferase"/>
    <property type="match status" value="1"/>
</dbReference>
<dbReference type="Proteomes" id="UP000255328">
    <property type="component" value="Unassembled WGS sequence"/>
</dbReference>
<feature type="domain" description="Glycosyltransferase 2-like" evidence="1">
    <location>
        <begin position="4"/>
        <end position="119"/>
    </location>
</feature>
<evidence type="ECO:0000259" key="1">
    <source>
        <dbReference type="Pfam" id="PF00535"/>
    </source>
</evidence>
<keyword evidence="2" id="KW-0328">Glycosyltransferase</keyword>
<dbReference type="SUPFAM" id="SSF53448">
    <property type="entry name" value="Nucleotide-diphospho-sugar transferases"/>
    <property type="match status" value="1"/>
</dbReference>
<accession>A0A377GZG0</accession>
<keyword evidence="3" id="KW-1185">Reference proteome</keyword>
<dbReference type="Gene3D" id="3.90.550.10">
    <property type="entry name" value="Spore Coat Polysaccharide Biosynthesis Protein SpsA, Chain A"/>
    <property type="match status" value="1"/>
</dbReference>
<dbReference type="EC" id="2.4.1.-" evidence="2"/>
<organism evidence="2 3">
    <name type="scientific">Fusobacterium necrogenes</name>
    <dbReference type="NCBI Taxonomy" id="858"/>
    <lineage>
        <taxon>Bacteria</taxon>
        <taxon>Fusobacteriati</taxon>
        <taxon>Fusobacteriota</taxon>
        <taxon>Fusobacteriia</taxon>
        <taxon>Fusobacteriales</taxon>
        <taxon>Fusobacteriaceae</taxon>
        <taxon>Fusobacterium</taxon>
    </lineage>
</organism>
<dbReference type="GO" id="GO:0016757">
    <property type="term" value="F:glycosyltransferase activity"/>
    <property type="evidence" value="ECO:0007669"/>
    <property type="project" value="UniProtKB-KW"/>
</dbReference>
<name>A0A377GZG0_9FUSO</name>
<keyword evidence="2" id="KW-0808">Transferase</keyword>
<proteinExistence type="predicted"/>
<sequence length="254" mass="29632">MKLSVAMITMNEERILAKTLESVKGIADEIVIVDSGSTDKTEEIAKRYGAKFYREVWKGYGSQRNSAIDKASGEWILNIDADEEISLELQKKILEIKKATREDSVFTINFTSVCFGKKIKYGGWSNSYHIRLFKKDAGRFNENTVHETFETTEKVQILKEEIYHHSYSTLTDYFTKFNRYTTEGAIEYYKRGKKCNIFQLVFNPLFKFLRMYLLRLGFLDGKEGFLLACTSSLYTMVKYYKLYEITKNGSYIEK</sequence>